<dbReference type="PANTHER" id="PTHR43162:SF1">
    <property type="entry name" value="PRESTALK A DIFFERENTIATION PROTEIN A"/>
    <property type="match status" value="1"/>
</dbReference>
<feature type="domain" description="NAD(P)-binding" evidence="1">
    <location>
        <begin position="9"/>
        <end position="170"/>
    </location>
</feature>
<dbReference type="Gene3D" id="3.90.25.10">
    <property type="entry name" value="UDP-galactose 4-epimerase, domain 1"/>
    <property type="match status" value="1"/>
</dbReference>
<dbReference type="InterPro" id="IPR036291">
    <property type="entry name" value="NAD(P)-bd_dom_sf"/>
</dbReference>
<dbReference type="EMBL" id="JADBGI010000003">
    <property type="protein sequence ID" value="MBE2998015.1"/>
    <property type="molecule type" value="Genomic_DNA"/>
</dbReference>
<sequence length="270" mass="29862">MSVLVTGPTGMVGRRVLTELRRRGITAAGASRTSEVRLDWTDTSDWDQLLEGVESVFVVTPIGRSLGNRVAGFLEKAAERGVEKAVVMSSMGSEHAPSDSDQRVAEERARKVFDKWTVLRPNWLNQDFTEGTFAALARSRNGRLELPVKKHTAVSFVDARDVANTAVAALVGDHAGREYTLTGPEPVTFKQFVRMTKGTDSPVWRFKKVDEAGFYFRGRNRGWGDRYIDTLNERFSAAVAGRAAEVTEDVRSALGRDPIPVAKFVREETA</sequence>
<keyword evidence="3" id="KW-1185">Reference proteome</keyword>
<dbReference type="InterPro" id="IPR016040">
    <property type="entry name" value="NAD(P)-bd_dom"/>
</dbReference>
<proteinExistence type="predicted"/>
<evidence type="ECO:0000313" key="3">
    <source>
        <dbReference type="Proteomes" id="UP000806528"/>
    </source>
</evidence>
<organism evidence="2 3">
    <name type="scientific">Nocardiopsis coralli</name>
    <dbReference type="NCBI Taxonomy" id="2772213"/>
    <lineage>
        <taxon>Bacteria</taxon>
        <taxon>Bacillati</taxon>
        <taxon>Actinomycetota</taxon>
        <taxon>Actinomycetes</taxon>
        <taxon>Streptosporangiales</taxon>
        <taxon>Nocardiopsidaceae</taxon>
        <taxon>Nocardiopsis</taxon>
    </lineage>
</organism>
<dbReference type="Gene3D" id="3.40.50.720">
    <property type="entry name" value="NAD(P)-binding Rossmann-like Domain"/>
    <property type="match status" value="1"/>
</dbReference>
<dbReference type="RefSeq" id="WP_193120650.1">
    <property type="nucleotide sequence ID" value="NZ_JADBGI010000003.1"/>
</dbReference>
<dbReference type="InterPro" id="IPR051604">
    <property type="entry name" value="Ergot_Alk_Oxidoreductase"/>
</dbReference>
<evidence type="ECO:0000259" key="1">
    <source>
        <dbReference type="Pfam" id="PF13460"/>
    </source>
</evidence>
<dbReference type="SUPFAM" id="SSF51735">
    <property type="entry name" value="NAD(P)-binding Rossmann-fold domains"/>
    <property type="match status" value="1"/>
</dbReference>
<dbReference type="Proteomes" id="UP000806528">
    <property type="component" value="Unassembled WGS sequence"/>
</dbReference>
<gene>
    <name evidence="2" type="ORF">IDM40_04725</name>
</gene>
<dbReference type="PANTHER" id="PTHR43162">
    <property type="match status" value="1"/>
</dbReference>
<comment type="caution">
    <text evidence="2">The sequence shown here is derived from an EMBL/GenBank/DDBJ whole genome shotgun (WGS) entry which is preliminary data.</text>
</comment>
<reference evidence="2 3" key="1">
    <citation type="submission" date="2020-09" db="EMBL/GenBank/DDBJ databases">
        <title>Diversity and distribution of actinomycetes associated with coral in the coast of Hainan.</title>
        <authorList>
            <person name="Li F."/>
        </authorList>
    </citation>
    <scope>NUCLEOTIDE SEQUENCE [LARGE SCALE GENOMIC DNA]</scope>
    <source>
        <strain evidence="2 3">HNM0947</strain>
    </source>
</reference>
<evidence type="ECO:0000313" key="2">
    <source>
        <dbReference type="EMBL" id="MBE2998015.1"/>
    </source>
</evidence>
<dbReference type="Pfam" id="PF13460">
    <property type="entry name" value="NAD_binding_10"/>
    <property type="match status" value="1"/>
</dbReference>
<name>A0ABR9P2E1_9ACTN</name>
<protein>
    <submittedName>
        <fullName evidence="2">NAD(P)H-binding protein</fullName>
    </submittedName>
</protein>
<accession>A0ABR9P2E1</accession>